<feature type="region of interest" description="Disordered" evidence="1">
    <location>
        <begin position="292"/>
        <end position="333"/>
    </location>
</feature>
<feature type="compositionally biased region" description="Polar residues" evidence="1">
    <location>
        <begin position="515"/>
        <end position="534"/>
    </location>
</feature>
<dbReference type="SMART" id="SM00225">
    <property type="entry name" value="BTB"/>
    <property type="match status" value="1"/>
</dbReference>
<dbReference type="Gene3D" id="3.30.710.10">
    <property type="entry name" value="Potassium Channel Kv1.1, Chain A"/>
    <property type="match status" value="1"/>
</dbReference>
<feature type="region of interest" description="Disordered" evidence="1">
    <location>
        <begin position="467"/>
        <end position="498"/>
    </location>
</feature>
<name>A0A8I6TJ93_CIMLE</name>
<feature type="compositionally biased region" description="Polar residues" evidence="1">
    <location>
        <begin position="318"/>
        <end position="329"/>
    </location>
</feature>
<keyword evidence="4" id="KW-1185">Reference proteome</keyword>
<dbReference type="PROSITE" id="PS50097">
    <property type="entry name" value="BTB"/>
    <property type="match status" value="1"/>
</dbReference>
<evidence type="ECO:0000313" key="3">
    <source>
        <dbReference type="EnsemblMetazoa" id="XP_014254574.1"/>
    </source>
</evidence>
<dbReference type="EnsemblMetazoa" id="XM_014399088.2">
    <property type="protein sequence ID" value="XP_014254574.1"/>
    <property type="gene ID" value="LOC106669552"/>
</dbReference>
<evidence type="ECO:0000313" key="4">
    <source>
        <dbReference type="Proteomes" id="UP000494040"/>
    </source>
</evidence>
<dbReference type="Proteomes" id="UP000494040">
    <property type="component" value="Unassembled WGS sequence"/>
</dbReference>
<evidence type="ECO:0000256" key="1">
    <source>
        <dbReference type="SAM" id="MobiDB-lite"/>
    </source>
</evidence>
<dbReference type="Gene3D" id="1.25.40.420">
    <property type="match status" value="1"/>
</dbReference>
<dbReference type="OrthoDB" id="45365at2759"/>
<organism evidence="3 4">
    <name type="scientific">Cimex lectularius</name>
    <name type="common">Bed bug</name>
    <name type="synonym">Acanthia lectularia</name>
    <dbReference type="NCBI Taxonomy" id="79782"/>
    <lineage>
        <taxon>Eukaryota</taxon>
        <taxon>Metazoa</taxon>
        <taxon>Ecdysozoa</taxon>
        <taxon>Arthropoda</taxon>
        <taxon>Hexapoda</taxon>
        <taxon>Insecta</taxon>
        <taxon>Pterygota</taxon>
        <taxon>Neoptera</taxon>
        <taxon>Paraneoptera</taxon>
        <taxon>Hemiptera</taxon>
        <taxon>Heteroptera</taxon>
        <taxon>Panheteroptera</taxon>
        <taxon>Cimicomorpha</taxon>
        <taxon>Cimicidae</taxon>
        <taxon>Cimex</taxon>
    </lineage>
</organism>
<dbReference type="PANTHER" id="PTHR45774:SF3">
    <property type="entry name" value="BTB (POZ) DOMAIN-CONTAINING 2B-RELATED"/>
    <property type="match status" value="1"/>
</dbReference>
<dbReference type="InterPro" id="IPR000210">
    <property type="entry name" value="BTB/POZ_dom"/>
</dbReference>
<feature type="compositionally biased region" description="Low complexity" evidence="1">
    <location>
        <begin position="357"/>
        <end position="373"/>
    </location>
</feature>
<sequence>MSAAKVSSSPGDWREVHTNWEDKMQFIISNQFGCDVALRIREGDKYADFKAHQFVLNMSSVLFEKLLQDSRNRVFDPAIKMTVLNLPNTNSQFFKLFLRFLYTRKIQLESFTDAYELYKLSKQYGITDLNSMCLHFISNTVAISNALEVKEFATNYNIDSLREECSNIIRINTAEVLKMSKWKLEWIKSLLDEPELSITEIELFKLVETWINTYFGDLDNTVHRNYLWKTLIHKFCFLNMTADEFLEGPVKTGMISKDESLAIIGHIVSEKKFHLPFPSSFKKTKRRITGQQESAMILPKLSPNPVKGSDKQSKADIQASTCQGSTGNGTELVDKTETLRLKIQSISHKSKEKVDEAQQTSQTTKSSETNQQEKPLDRKHLTSPAGAESKPLQTFHQMTDPLPKKLPSQSTIEDDLERAHNFIKKTSFGELNKKRMSVLECNKSELKSKNYFDEVVHAPTLSSIVESQLSSSNTINSQEDKPELSKSIDLNSDNKPAKARGKIVIKEVKKGYDQMNLQTLKKPTGPQSDNTKNKASAGRSSAKPATHLQVRKKSPNRNYPEK</sequence>
<dbReference type="RefSeq" id="XP_014254574.1">
    <property type="nucleotide sequence ID" value="XM_014399088.2"/>
</dbReference>
<dbReference type="AlphaFoldDB" id="A0A8I6TJ93"/>
<dbReference type="PANTHER" id="PTHR45774">
    <property type="entry name" value="BTB/POZ DOMAIN-CONTAINING"/>
    <property type="match status" value="1"/>
</dbReference>
<dbReference type="Pfam" id="PF00651">
    <property type="entry name" value="BTB"/>
    <property type="match status" value="1"/>
</dbReference>
<evidence type="ECO:0000259" key="2">
    <source>
        <dbReference type="PROSITE" id="PS50097"/>
    </source>
</evidence>
<feature type="region of interest" description="Disordered" evidence="1">
    <location>
        <begin position="512"/>
        <end position="562"/>
    </location>
</feature>
<dbReference type="InterPro" id="IPR011333">
    <property type="entry name" value="SKP1/BTB/POZ_sf"/>
</dbReference>
<protein>
    <recommendedName>
        <fullName evidence="2">BTB domain-containing protein</fullName>
    </recommendedName>
</protein>
<dbReference type="GeneID" id="106669552"/>
<dbReference type="SUPFAM" id="SSF54695">
    <property type="entry name" value="POZ domain"/>
    <property type="match status" value="1"/>
</dbReference>
<accession>A0A8I6TJ93</accession>
<feature type="region of interest" description="Disordered" evidence="1">
    <location>
        <begin position="346"/>
        <end position="408"/>
    </location>
</feature>
<reference evidence="3" key="1">
    <citation type="submission" date="2022-01" db="UniProtKB">
        <authorList>
            <consortium name="EnsemblMetazoa"/>
        </authorList>
    </citation>
    <scope>IDENTIFICATION</scope>
</reference>
<proteinExistence type="predicted"/>
<dbReference type="KEGG" id="clec:106669552"/>
<feature type="domain" description="BTB" evidence="2">
    <location>
        <begin position="34"/>
        <end position="110"/>
    </location>
</feature>